<keyword evidence="4" id="KW-1185">Reference proteome</keyword>
<name>A0A0D2KCK8_9CHLO</name>
<dbReference type="PROSITE" id="PS51257">
    <property type="entry name" value="PROKAR_LIPOPROTEIN"/>
    <property type="match status" value="1"/>
</dbReference>
<reference evidence="3 4" key="1">
    <citation type="journal article" date="2013" name="BMC Genomics">
        <title>Reconstruction of the lipid metabolism for the microalga Monoraphidium neglectum from its genome sequence reveals characteristics suitable for biofuel production.</title>
        <authorList>
            <person name="Bogen C."/>
            <person name="Al-Dilaimi A."/>
            <person name="Albersmeier A."/>
            <person name="Wichmann J."/>
            <person name="Grundmann M."/>
            <person name="Rupp O."/>
            <person name="Lauersen K.J."/>
            <person name="Blifernez-Klassen O."/>
            <person name="Kalinowski J."/>
            <person name="Goesmann A."/>
            <person name="Mussgnug J.H."/>
            <person name="Kruse O."/>
        </authorList>
    </citation>
    <scope>NUCLEOTIDE SEQUENCE [LARGE SCALE GENOMIC DNA]</scope>
    <source>
        <strain evidence="3 4">SAG 48.87</strain>
    </source>
</reference>
<sequence length="155" mass="15947">MARSSTSLISLALCLAVLACQAHQALAARQLKHSLTSEAGRALKQVGDAFTRWGGGTNGYLDDGSRTAVSAYARVVRREQQSQGYGQRPAGACARKAGRPAPRAAGDMGCVQGWGGGQQRSGPGARTRAASLAIPRPPTPPRARRGPSACSAPAP</sequence>
<dbReference type="KEGG" id="mng:MNEG_14388"/>
<dbReference type="AlphaFoldDB" id="A0A0D2KCK8"/>
<dbReference type="Proteomes" id="UP000054498">
    <property type="component" value="Unassembled WGS sequence"/>
</dbReference>
<dbReference type="RefSeq" id="XP_013892593.1">
    <property type="nucleotide sequence ID" value="XM_014037139.1"/>
</dbReference>
<feature type="chain" id="PRO_5002262622" evidence="2">
    <location>
        <begin position="28"/>
        <end position="155"/>
    </location>
</feature>
<proteinExistence type="predicted"/>
<gene>
    <name evidence="3" type="ORF">MNEG_14388</name>
</gene>
<dbReference type="EMBL" id="KK104667">
    <property type="protein sequence ID" value="KIY93573.1"/>
    <property type="molecule type" value="Genomic_DNA"/>
</dbReference>
<dbReference type="GeneID" id="25731945"/>
<evidence type="ECO:0000256" key="1">
    <source>
        <dbReference type="SAM" id="MobiDB-lite"/>
    </source>
</evidence>
<accession>A0A0D2KCK8</accession>
<organism evidence="3 4">
    <name type="scientific">Monoraphidium neglectum</name>
    <dbReference type="NCBI Taxonomy" id="145388"/>
    <lineage>
        <taxon>Eukaryota</taxon>
        <taxon>Viridiplantae</taxon>
        <taxon>Chlorophyta</taxon>
        <taxon>core chlorophytes</taxon>
        <taxon>Chlorophyceae</taxon>
        <taxon>CS clade</taxon>
        <taxon>Sphaeropleales</taxon>
        <taxon>Selenastraceae</taxon>
        <taxon>Monoraphidium</taxon>
    </lineage>
</organism>
<evidence type="ECO:0000313" key="3">
    <source>
        <dbReference type="EMBL" id="KIY93573.1"/>
    </source>
</evidence>
<protein>
    <submittedName>
        <fullName evidence="3">Uncharacterized protein</fullName>
    </submittedName>
</protein>
<keyword evidence="2" id="KW-0732">Signal</keyword>
<feature type="compositionally biased region" description="Low complexity" evidence="1">
    <location>
        <begin position="88"/>
        <end position="106"/>
    </location>
</feature>
<feature type="signal peptide" evidence="2">
    <location>
        <begin position="1"/>
        <end position="27"/>
    </location>
</feature>
<evidence type="ECO:0000256" key="2">
    <source>
        <dbReference type="SAM" id="SignalP"/>
    </source>
</evidence>
<evidence type="ECO:0000313" key="4">
    <source>
        <dbReference type="Proteomes" id="UP000054498"/>
    </source>
</evidence>
<feature type="region of interest" description="Disordered" evidence="1">
    <location>
        <begin position="79"/>
        <end position="155"/>
    </location>
</feature>